<proteinExistence type="predicted"/>
<dbReference type="PROSITE" id="PS51004">
    <property type="entry name" value="SEMA"/>
    <property type="match status" value="1"/>
</dbReference>
<evidence type="ECO:0000256" key="8">
    <source>
        <dbReference type="ARBA" id="ARBA00023157"/>
    </source>
</evidence>
<dbReference type="Pfam" id="PF23260">
    <property type="entry name" value="TSP1_2"/>
    <property type="match status" value="1"/>
</dbReference>
<keyword evidence="4" id="KW-0221">Differentiation</keyword>
<feature type="region of interest" description="Disordered" evidence="11">
    <location>
        <begin position="925"/>
        <end position="952"/>
    </location>
</feature>
<evidence type="ECO:0000313" key="13">
    <source>
        <dbReference type="EMBL" id="EDS37767.1"/>
    </source>
</evidence>
<evidence type="ECO:0000256" key="1">
    <source>
        <dbReference type="ARBA" id="ARBA00004167"/>
    </source>
</evidence>
<dbReference type="FunFam" id="2.20.100.10:FF:000001">
    <property type="entry name" value="semaphorin-5A isoform X1"/>
    <property type="match status" value="3"/>
</dbReference>
<reference evidence="14" key="2">
    <citation type="submission" date="2020-05" db="UniProtKB">
        <authorList>
            <consortium name="EnsemblMetazoa"/>
        </authorList>
    </citation>
    <scope>IDENTIFICATION</scope>
    <source>
        <strain evidence="14">JHB</strain>
    </source>
</reference>
<keyword evidence="8" id="KW-1015">Disulfide bond</keyword>
<feature type="compositionally biased region" description="Polar residues" evidence="11">
    <location>
        <begin position="1174"/>
        <end position="1193"/>
    </location>
</feature>
<dbReference type="Gene3D" id="2.20.100.10">
    <property type="entry name" value="Thrombospondin type-1 (TSP1) repeat"/>
    <property type="match status" value="6"/>
</dbReference>
<dbReference type="GO" id="GO:0071526">
    <property type="term" value="P:semaphorin-plexin signaling pathway"/>
    <property type="evidence" value="ECO:0007669"/>
    <property type="project" value="TreeGrafter"/>
</dbReference>
<dbReference type="SMART" id="SM00209">
    <property type="entry name" value="TSP1"/>
    <property type="match status" value="6"/>
</dbReference>
<keyword evidence="6" id="KW-1133">Transmembrane helix</keyword>
<dbReference type="Gene3D" id="2.130.10.10">
    <property type="entry name" value="YVTN repeat-like/Quinoprotein amine dehydrogenase"/>
    <property type="match status" value="3"/>
</dbReference>
<dbReference type="InterPro" id="IPR027231">
    <property type="entry name" value="Semaphorin"/>
</dbReference>
<dbReference type="InterPro" id="IPR002165">
    <property type="entry name" value="Plexin_repeat"/>
</dbReference>
<dbReference type="Pfam" id="PF01403">
    <property type="entry name" value="Sema"/>
    <property type="match status" value="1"/>
</dbReference>
<keyword evidence="3" id="KW-0677">Repeat</keyword>
<dbReference type="eggNOG" id="KOG3611">
    <property type="taxonomic scope" value="Eukaryota"/>
</dbReference>
<dbReference type="AlphaFoldDB" id="B0WZU2"/>
<dbReference type="InterPro" id="IPR015943">
    <property type="entry name" value="WD40/YVTN_repeat-like_dom_sf"/>
</dbReference>
<dbReference type="SUPFAM" id="SSF101912">
    <property type="entry name" value="Sema domain"/>
    <property type="match status" value="2"/>
</dbReference>
<dbReference type="GO" id="GO:0045499">
    <property type="term" value="F:chemorepellent activity"/>
    <property type="evidence" value="ECO:0007669"/>
    <property type="project" value="TreeGrafter"/>
</dbReference>
<dbReference type="SMART" id="SM00423">
    <property type="entry name" value="PSI"/>
    <property type="match status" value="1"/>
</dbReference>
<keyword evidence="2" id="KW-0812">Transmembrane</keyword>
<dbReference type="GO" id="GO:0030215">
    <property type="term" value="F:semaphorin receptor binding"/>
    <property type="evidence" value="ECO:0007669"/>
    <property type="project" value="InterPro"/>
</dbReference>
<dbReference type="KEGG" id="cqu:CpipJ_CPIJ012360"/>
<evidence type="ECO:0000313" key="15">
    <source>
        <dbReference type="Proteomes" id="UP000002320"/>
    </source>
</evidence>
<dbReference type="PANTHER" id="PTHR11036:SF79">
    <property type="entry name" value="SEMAPHORIN 5C, ISOFORM A"/>
    <property type="match status" value="1"/>
</dbReference>
<dbReference type="FunFam" id="3.30.1680.10:FF:000041">
    <property type="entry name" value="Semaphorin-5c"/>
    <property type="match status" value="1"/>
</dbReference>
<feature type="domain" description="Sema" evidence="12">
    <location>
        <begin position="1"/>
        <end position="627"/>
    </location>
</feature>
<evidence type="ECO:0000256" key="5">
    <source>
        <dbReference type="ARBA" id="ARBA00022902"/>
    </source>
</evidence>
<dbReference type="InParanoid" id="B0WZU2"/>
<sequence length="1231" mass="136370">MSTADLYDVSEDNLYRLSLHLDVRERSTWEVTRAMRTMCQDKGQSEESCRNYIMVLEAHGNRVYACGTYAFSPACSWRQMENLTVTRYDKGVAKCPFSPAANNTALMSDSGRLFVGTTTDFSGSDPAIIRADVSQESARMLRTNQYNSKWLNDPQFVGSFEKGEFVYFLFREAAVEYINCGKIVYSRIARICKNDPGGTQILKDNWTSFVKARLNCSLPGDYPFYFNEIQGMVYSQEEGVLYATFTTPEDNLYRLSLHLDVRERSTWEVTPAMRTMCQDKGQSEESCRNYIMVLEAHGNRVYACGTYAFSPACSWRQMENLTVTRYDKGVAKCPFSPAANNTALMSDSGRLFVGTTTDFSGSDPAIIRADVSQESARMLRTNQYNSKWLNDPQFVGSFEKGEFVYFLFREAAVEYINCGKIVAVDCSLPGDYPFYFNEIQGMVYSQEEGVLYATFTTPENSIHGSAICAYNMSAIHAAFSGAFKYQDSLGSAWHRQDAQHRDHYECNAGPTARHVSLLDSSKYQLMDQAVHPITGQPLHHTQLERFGHVAIDVIPTKLHERVHVIYVATDAGLIKKISVLPRTKSTCVVEIWRPELSRESRIRTIQYVKETDSLYVGTDTALSRISSQHCNRHLSRVSCLNSMDPYCGWNELQEACTIAPNGDTLAKYWIQNATECPVLTAPVDGGWSAWSEWGRCAQASGGQALGAGDDFGANMDSCQCRTRTCDNPSPKNGGRSCTGMNIAVTNCTVHGGWTDWSAWSACSQTCGMAVKTRRRTCGNPKPAHGGRVCVGPDRAEIYCSHLPPCPAPKQPPIDGAWGPWGVWGECSALCGGGYRIRRRKCDDPVPQNGGMECPGCHLDYEVCNTHACPDVKRAGAWTPWLTVSNGTLPNGGYIEKRFRFTCKAPIADSALLKISPKEETRVCLPDGSCQRSSDSAHSGSGAGTESEDGWSEWGSWSSCSASCGGGQQYRVRTCDKSDCEGANKMARACNTQPCKGEWGCWSDWSPCSVTCGLGTRTRSRQCLSMSGNVIFGNDCEGQSTQYDTCEMPSCDSFLGWGEWTEWSPCNTDGEKVRTRQCLIPTPDQKMCQGSDRELRKCQVEMSNGCTASVFATMHMMKKKAKGIKAIQGSPCYGSYPNQYSSLPTKDYTDSQKPKRQSSFNGRNDAGGSKLLANGHTTLTKSNNVNGAGGNNTPKVLAKSFNDTDTATIKRNSHGLNNIRHARQLEMEEEKY</sequence>
<dbReference type="HOGENOM" id="CLU_005410_0_0_1"/>
<dbReference type="PROSITE" id="PS50092">
    <property type="entry name" value="TSP1"/>
    <property type="match status" value="6"/>
</dbReference>
<dbReference type="STRING" id="7176.B0WZU2"/>
<evidence type="ECO:0000256" key="2">
    <source>
        <dbReference type="ARBA" id="ARBA00022692"/>
    </source>
</evidence>
<dbReference type="Pfam" id="PF01437">
    <property type="entry name" value="PSI"/>
    <property type="match status" value="1"/>
</dbReference>
<evidence type="ECO:0000256" key="4">
    <source>
        <dbReference type="ARBA" id="ARBA00022782"/>
    </source>
</evidence>
<protein>
    <submittedName>
        <fullName evidence="13 14">Semaphorin</fullName>
    </submittedName>
</protein>
<name>B0WZU2_CULQU</name>
<dbReference type="SMART" id="SM00630">
    <property type="entry name" value="Sema"/>
    <property type="match status" value="2"/>
</dbReference>
<dbReference type="InterPro" id="IPR000884">
    <property type="entry name" value="TSP1_rpt"/>
</dbReference>
<dbReference type="GO" id="GO:0030335">
    <property type="term" value="P:positive regulation of cell migration"/>
    <property type="evidence" value="ECO:0007669"/>
    <property type="project" value="TreeGrafter"/>
</dbReference>
<dbReference type="GO" id="GO:0007411">
    <property type="term" value="P:axon guidance"/>
    <property type="evidence" value="ECO:0007669"/>
    <property type="project" value="TreeGrafter"/>
</dbReference>
<dbReference type="OrthoDB" id="9988752at2759"/>
<keyword evidence="9" id="KW-0325">Glycoprotein</keyword>
<keyword evidence="7" id="KW-0472">Membrane</keyword>
<dbReference type="Pfam" id="PF00090">
    <property type="entry name" value="TSP_1"/>
    <property type="match status" value="5"/>
</dbReference>
<dbReference type="PRINTS" id="PR01705">
    <property type="entry name" value="TSP1REPEAT"/>
</dbReference>
<dbReference type="InterPro" id="IPR036352">
    <property type="entry name" value="Semap_dom_sf"/>
</dbReference>
<dbReference type="InterPro" id="IPR016201">
    <property type="entry name" value="PSI"/>
</dbReference>
<dbReference type="OMA" id="ERYCRND"/>
<dbReference type="Proteomes" id="UP000002320">
    <property type="component" value="Unassembled WGS sequence"/>
</dbReference>
<dbReference type="InterPro" id="IPR036383">
    <property type="entry name" value="TSP1_rpt_sf"/>
</dbReference>
<dbReference type="Gene3D" id="3.30.1680.10">
    <property type="entry name" value="ligand-binding face of the semaphorins, domain 2"/>
    <property type="match status" value="1"/>
</dbReference>
<dbReference type="SUPFAM" id="SSF103575">
    <property type="entry name" value="Plexin repeat"/>
    <property type="match status" value="1"/>
</dbReference>
<dbReference type="FunCoup" id="B0WZU2">
    <property type="interactions" value="240"/>
</dbReference>
<dbReference type="EMBL" id="DS232217">
    <property type="protein sequence ID" value="EDS37767.1"/>
    <property type="molecule type" value="Genomic_DNA"/>
</dbReference>
<evidence type="ECO:0000259" key="12">
    <source>
        <dbReference type="PROSITE" id="PS51004"/>
    </source>
</evidence>
<dbReference type="SUPFAM" id="SSF82895">
    <property type="entry name" value="TSP-1 type 1 repeat"/>
    <property type="match status" value="5"/>
</dbReference>
<evidence type="ECO:0000256" key="11">
    <source>
        <dbReference type="SAM" id="MobiDB-lite"/>
    </source>
</evidence>
<keyword evidence="5" id="KW-0524">Neurogenesis</keyword>
<evidence type="ECO:0000313" key="14">
    <source>
        <dbReference type="EnsemblMetazoa" id="CPIJ012360-PA"/>
    </source>
</evidence>
<dbReference type="InterPro" id="IPR001627">
    <property type="entry name" value="Semap_dom"/>
</dbReference>
<organism>
    <name type="scientific">Culex quinquefasciatus</name>
    <name type="common">Southern house mosquito</name>
    <name type="synonym">Culex pungens</name>
    <dbReference type="NCBI Taxonomy" id="7176"/>
    <lineage>
        <taxon>Eukaryota</taxon>
        <taxon>Metazoa</taxon>
        <taxon>Ecdysozoa</taxon>
        <taxon>Arthropoda</taxon>
        <taxon>Hexapoda</taxon>
        <taxon>Insecta</taxon>
        <taxon>Pterygota</taxon>
        <taxon>Neoptera</taxon>
        <taxon>Endopterygota</taxon>
        <taxon>Diptera</taxon>
        <taxon>Nematocera</taxon>
        <taxon>Culicoidea</taxon>
        <taxon>Culicidae</taxon>
        <taxon>Culicinae</taxon>
        <taxon>Culicini</taxon>
        <taxon>Culex</taxon>
        <taxon>Culex</taxon>
    </lineage>
</organism>
<feature type="region of interest" description="Disordered" evidence="11">
    <location>
        <begin position="1142"/>
        <end position="1195"/>
    </location>
</feature>
<evidence type="ECO:0000256" key="9">
    <source>
        <dbReference type="ARBA" id="ARBA00023180"/>
    </source>
</evidence>
<dbReference type="VEuPathDB" id="VectorBase:CPIJ012360"/>
<dbReference type="VEuPathDB" id="VectorBase:CQUJHB013077"/>
<dbReference type="InterPro" id="IPR057563">
    <property type="entry name" value="Sema5A/B-like_TSP-1"/>
</dbReference>
<dbReference type="VEuPathDB" id="VectorBase:CQUJHB011672"/>
<accession>B0WZU2</accession>
<evidence type="ECO:0000256" key="6">
    <source>
        <dbReference type="ARBA" id="ARBA00022989"/>
    </source>
</evidence>
<gene>
    <name evidence="14" type="primary">6045571</name>
    <name evidence="13" type="ORF">CpipJ_CPIJ012360</name>
</gene>
<reference evidence="13" key="1">
    <citation type="submission" date="2007-03" db="EMBL/GenBank/DDBJ databases">
        <title>Annotation of Culex pipiens quinquefasciatus.</title>
        <authorList>
            <consortium name="The Broad Institute Genome Sequencing Platform"/>
            <person name="Atkinson P.W."/>
            <person name="Hemingway J."/>
            <person name="Christensen B.M."/>
            <person name="Higgs S."/>
            <person name="Kodira C."/>
            <person name="Hannick L."/>
            <person name="Megy K."/>
            <person name="O'Leary S."/>
            <person name="Pearson M."/>
            <person name="Haas B.J."/>
            <person name="Mauceli E."/>
            <person name="Wortman J.R."/>
            <person name="Lee N.H."/>
            <person name="Guigo R."/>
            <person name="Stanke M."/>
            <person name="Alvarado L."/>
            <person name="Amedeo P."/>
            <person name="Antoine C.H."/>
            <person name="Arensburger P."/>
            <person name="Bidwell S.L."/>
            <person name="Crawford M."/>
            <person name="Camaro F."/>
            <person name="Devon K."/>
            <person name="Engels R."/>
            <person name="Hammond M."/>
            <person name="Howarth C."/>
            <person name="Koehrsen M."/>
            <person name="Lawson D."/>
            <person name="Montgomery P."/>
            <person name="Nene V."/>
            <person name="Nusbaum C."/>
            <person name="Puiu D."/>
            <person name="Romero-Severson J."/>
            <person name="Severson D.W."/>
            <person name="Shumway M."/>
            <person name="Sisk P."/>
            <person name="Stolte C."/>
            <person name="Zeng Q."/>
            <person name="Eisenstadt E."/>
            <person name="Fraser-Liggett C."/>
            <person name="Strausberg R."/>
            <person name="Galagan J."/>
            <person name="Birren B."/>
            <person name="Collins F.H."/>
        </authorList>
    </citation>
    <scope>NUCLEOTIDE SEQUENCE [LARGE SCALE GENOMIC DNA]</scope>
    <source>
        <strain evidence="13">JHB</strain>
    </source>
</reference>
<comment type="subcellular location">
    <subcellularLocation>
        <location evidence="1">Membrane</location>
        <topology evidence="1">Single-pass membrane protein</topology>
    </subcellularLocation>
</comment>
<keyword evidence="15" id="KW-1185">Reference proteome</keyword>
<dbReference type="EnsemblMetazoa" id="CPIJ012360-RA">
    <property type="protein sequence ID" value="CPIJ012360-PA"/>
    <property type="gene ID" value="CPIJ012360"/>
</dbReference>
<evidence type="ECO:0000256" key="3">
    <source>
        <dbReference type="ARBA" id="ARBA00022737"/>
    </source>
</evidence>
<dbReference type="PANTHER" id="PTHR11036">
    <property type="entry name" value="SEMAPHORIN"/>
    <property type="match status" value="1"/>
</dbReference>
<comment type="caution">
    <text evidence="10">Lacks conserved residue(s) required for the propagation of feature annotation.</text>
</comment>
<dbReference type="GO" id="GO:0005886">
    <property type="term" value="C:plasma membrane"/>
    <property type="evidence" value="ECO:0007669"/>
    <property type="project" value="TreeGrafter"/>
</dbReference>
<evidence type="ECO:0000256" key="10">
    <source>
        <dbReference type="PROSITE-ProRule" id="PRU00352"/>
    </source>
</evidence>
<evidence type="ECO:0000256" key="7">
    <source>
        <dbReference type="ARBA" id="ARBA00023136"/>
    </source>
</evidence>